<feature type="transmembrane region" description="Helical" evidence="1">
    <location>
        <begin position="6"/>
        <end position="24"/>
    </location>
</feature>
<keyword evidence="1" id="KW-1133">Transmembrane helix</keyword>
<keyword evidence="1" id="KW-0472">Membrane</keyword>
<dbReference type="RefSeq" id="WP_245817762.1">
    <property type="nucleotide sequence ID" value="NZ_FZOU01000001.1"/>
</dbReference>
<dbReference type="EMBL" id="FZOU01000001">
    <property type="protein sequence ID" value="SNS28362.1"/>
    <property type="molecule type" value="Genomic_DNA"/>
</dbReference>
<keyword evidence="1" id="KW-0812">Transmembrane</keyword>
<accession>A0A239D864</accession>
<keyword evidence="3" id="KW-1185">Reference proteome</keyword>
<name>A0A239D864_9BACT</name>
<sequence>MSLFVLVVFCIYLGVMVTILPWWAPVYDRNLFLQAHPKLWAVLKLGPVRGIISGLGLLDVWIGVSEAIHYRDQRPQA</sequence>
<reference evidence="2 3" key="1">
    <citation type="submission" date="2017-06" db="EMBL/GenBank/DDBJ databases">
        <authorList>
            <person name="Kim H.J."/>
            <person name="Triplett B.A."/>
        </authorList>
    </citation>
    <scope>NUCLEOTIDE SEQUENCE [LARGE SCALE GENOMIC DNA]</scope>
    <source>
        <strain evidence="2 3">DSM 18704</strain>
    </source>
</reference>
<gene>
    <name evidence="2" type="ORF">SAMN05421770_101334</name>
</gene>
<organism evidence="2 3">
    <name type="scientific">Granulicella rosea</name>
    <dbReference type="NCBI Taxonomy" id="474952"/>
    <lineage>
        <taxon>Bacteria</taxon>
        <taxon>Pseudomonadati</taxon>
        <taxon>Acidobacteriota</taxon>
        <taxon>Terriglobia</taxon>
        <taxon>Terriglobales</taxon>
        <taxon>Acidobacteriaceae</taxon>
        <taxon>Granulicella</taxon>
    </lineage>
</organism>
<proteinExistence type="predicted"/>
<evidence type="ECO:0000313" key="2">
    <source>
        <dbReference type="EMBL" id="SNS28362.1"/>
    </source>
</evidence>
<evidence type="ECO:0000313" key="3">
    <source>
        <dbReference type="Proteomes" id="UP000198356"/>
    </source>
</evidence>
<dbReference type="AlphaFoldDB" id="A0A239D864"/>
<dbReference type="Proteomes" id="UP000198356">
    <property type="component" value="Unassembled WGS sequence"/>
</dbReference>
<protein>
    <submittedName>
        <fullName evidence="2">Uncharacterized protein</fullName>
    </submittedName>
</protein>
<evidence type="ECO:0000256" key="1">
    <source>
        <dbReference type="SAM" id="Phobius"/>
    </source>
</evidence>